<dbReference type="Gene3D" id="3.90.1150.10">
    <property type="entry name" value="Aspartate Aminotransferase, domain 1"/>
    <property type="match status" value="1"/>
</dbReference>
<evidence type="ECO:0000256" key="3">
    <source>
        <dbReference type="ARBA" id="ARBA00022898"/>
    </source>
</evidence>
<evidence type="ECO:0000256" key="5">
    <source>
        <dbReference type="ARBA" id="ARBA00049026"/>
    </source>
</evidence>
<organism evidence="7 8">
    <name type="scientific">Hoeflea alexandrii</name>
    <dbReference type="NCBI Taxonomy" id="288436"/>
    <lineage>
        <taxon>Bacteria</taxon>
        <taxon>Pseudomonadati</taxon>
        <taxon>Pseudomonadota</taxon>
        <taxon>Alphaproteobacteria</taxon>
        <taxon>Hyphomicrobiales</taxon>
        <taxon>Rhizobiaceae</taxon>
        <taxon>Hoeflea</taxon>
    </lineage>
</organism>
<dbReference type="EC" id="1.4.4.2" evidence="2"/>
<evidence type="ECO:0000256" key="4">
    <source>
        <dbReference type="ARBA" id="ARBA00023002"/>
    </source>
</evidence>
<evidence type="ECO:0000256" key="2">
    <source>
        <dbReference type="ARBA" id="ARBA00012134"/>
    </source>
</evidence>
<dbReference type="InterPro" id="IPR015421">
    <property type="entry name" value="PyrdxlP-dep_Trfase_major"/>
</dbReference>
<keyword evidence="4" id="KW-0560">Oxidoreductase</keyword>
<evidence type="ECO:0000259" key="6">
    <source>
        <dbReference type="Pfam" id="PF00266"/>
    </source>
</evidence>
<name>A0ABT1CUL4_9HYPH</name>
<evidence type="ECO:0000256" key="1">
    <source>
        <dbReference type="ARBA" id="ARBA00003788"/>
    </source>
</evidence>
<keyword evidence="7" id="KW-0032">Aminotransferase</keyword>
<dbReference type="EMBL" id="JAAAML010000002">
    <property type="protein sequence ID" value="MCO6409276.1"/>
    <property type="molecule type" value="Genomic_DNA"/>
</dbReference>
<proteinExistence type="predicted"/>
<dbReference type="InterPro" id="IPR020581">
    <property type="entry name" value="GDC_P"/>
</dbReference>
<comment type="function">
    <text evidence="1">The glycine cleavage system catalyzes the degradation of glycine. The P protein binds the alpha-amino group of glycine through its pyridoxal phosphate cofactor; CO(2) is released and the remaining methylamine moiety is then transferred to the lipoamide cofactor of the H protein.</text>
</comment>
<comment type="catalytic activity">
    <reaction evidence="5">
        <text>N(6)-[(R)-lipoyl]-L-lysyl-[glycine-cleavage complex H protein] + glycine + H(+) = N(6)-[(R)-S(8)-aminomethyldihydrolipoyl]-L-lysyl-[glycine-cleavage complex H protein] + CO2</text>
        <dbReference type="Rhea" id="RHEA:24304"/>
        <dbReference type="Rhea" id="RHEA-COMP:10494"/>
        <dbReference type="Rhea" id="RHEA-COMP:10495"/>
        <dbReference type="ChEBI" id="CHEBI:15378"/>
        <dbReference type="ChEBI" id="CHEBI:16526"/>
        <dbReference type="ChEBI" id="CHEBI:57305"/>
        <dbReference type="ChEBI" id="CHEBI:83099"/>
        <dbReference type="ChEBI" id="CHEBI:83143"/>
        <dbReference type="EC" id="1.4.4.2"/>
    </reaction>
</comment>
<comment type="caution">
    <text evidence="7">The sequence shown here is derived from an EMBL/GenBank/DDBJ whole genome shotgun (WGS) entry which is preliminary data.</text>
</comment>
<reference evidence="7 8" key="1">
    <citation type="submission" date="2020-01" db="EMBL/GenBank/DDBJ databases">
        <title>Genomes of bacteria type strains.</title>
        <authorList>
            <person name="Chen J."/>
            <person name="Zhu S."/>
            <person name="Yang J."/>
        </authorList>
    </citation>
    <scope>NUCLEOTIDE SEQUENCE [LARGE SCALE GENOMIC DNA]</scope>
    <source>
        <strain evidence="7 8">DSM 16655</strain>
    </source>
</reference>
<dbReference type="Pfam" id="PF00266">
    <property type="entry name" value="Aminotran_5"/>
    <property type="match status" value="1"/>
</dbReference>
<feature type="domain" description="Aminotransferase class V" evidence="6">
    <location>
        <begin position="138"/>
        <end position="304"/>
    </location>
</feature>
<evidence type="ECO:0000313" key="7">
    <source>
        <dbReference type="EMBL" id="MCO6409276.1"/>
    </source>
</evidence>
<sequence length="515" mass="56713">MKLPNYHAPRWDEPVVMELGRPGARGQLFPAPEQEIEVAEIPAAMQRKDRPELPEITEFEAQRHYLHLSQMTLGMMGISLFGTCTMKYNSKTAEAATLRPELAEVHPYQHPDTLQGVLEIIHDFDGILQNLSGMDQFVFQAGGGADAAYTMAALARAYWADRGELGQRTEMVTSIQAHPCNPATAAAAGFTVINLPLEENGYPSIEALKAAIGPKTALLMINNPDDMGIYNPEIKEWVRLAKEAGALCFYDHANFNGVMSKLSARELGFDACMFMLHKTFGAPKGGGGPAVGAFGCSDELAPYLPAPVVVKQGDTYRLDNDRPKSLGKIREFWGNVPQVVKAYAWARAMGAEGIAMASDISVVANNYMDKKLGEIAGIEISNPHIRKRRMEMTRWSLGPLAQETGIGTADFANRMADYGIDPWWMSHEPWIVAEPFTPEAGELWSKQDIDQWIGVVARIVQEARETPELVKSAPHNQAIAQVDGSVFEDPKAWAMTWRAWQRKRAGDAKARSGSA</sequence>
<dbReference type="PANTHER" id="PTHR11773:SF1">
    <property type="entry name" value="GLYCINE DEHYDROGENASE (DECARBOXYLATING), MITOCHONDRIAL"/>
    <property type="match status" value="1"/>
</dbReference>
<evidence type="ECO:0000313" key="8">
    <source>
        <dbReference type="Proteomes" id="UP001320715"/>
    </source>
</evidence>
<keyword evidence="3" id="KW-0663">Pyridoxal phosphate</keyword>
<dbReference type="SUPFAM" id="SSF53383">
    <property type="entry name" value="PLP-dependent transferases"/>
    <property type="match status" value="1"/>
</dbReference>
<dbReference type="NCBIfam" id="NF003346">
    <property type="entry name" value="PRK04366.1"/>
    <property type="match status" value="1"/>
</dbReference>
<dbReference type="Gene3D" id="3.40.640.10">
    <property type="entry name" value="Type I PLP-dependent aspartate aminotransferase-like (Major domain)"/>
    <property type="match status" value="1"/>
</dbReference>
<gene>
    <name evidence="7" type="ORF">GTW23_13915</name>
</gene>
<keyword evidence="8" id="KW-1185">Reference proteome</keyword>
<keyword evidence="7" id="KW-0808">Transferase</keyword>
<dbReference type="InterPro" id="IPR015422">
    <property type="entry name" value="PyrdxlP-dep_Trfase_small"/>
</dbReference>
<dbReference type="InterPro" id="IPR000192">
    <property type="entry name" value="Aminotrans_V_dom"/>
</dbReference>
<dbReference type="PANTHER" id="PTHR11773">
    <property type="entry name" value="GLYCINE DEHYDROGENASE, DECARBOXYLATING"/>
    <property type="match status" value="1"/>
</dbReference>
<dbReference type="Gene3D" id="6.20.440.10">
    <property type="match status" value="1"/>
</dbReference>
<protein>
    <recommendedName>
        <fullName evidence="2">glycine dehydrogenase (aminomethyl-transferring)</fullName>
        <ecNumber evidence="2">1.4.4.2</ecNumber>
    </recommendedName>
</protein>
<dbReference type="InterPro" id="IPR015424">
    <property type="entry name" value="PyrdxlP-dep_Trfase"/>
</dbReference>
<accession>A0ABT1CUL4</accession>
<dbReference type="Proteomes" id="UP001320715">
    <property type="component" value="Unassembled WGS sequence"/>
</dbReference>
<dbReference type="GO" id="GO:0008483">
    <property type="term" value="F:transaminase activity"/>
    <property type="evidence" value="ECO:0007669"/>
    <property type="project" value="UniProtKB-KW"/>
</dbReference>
<dbReference type="RefSeq" id="WP_252916186.1">
    <property type="nucleotide sequence ID" value="NZ_JAAAML010000002.1"/>
</dbReference>